<dbReference type="InterPro" id="IPR032710">
    <property type="entry name" value="NTF2-like_dom_sf"/>
</dbReference>
<feature type="region of interest" description="Disordered" evidence="1">
    <location>
        <begin position="126"/>
        <end position="153"/>
    </location>
</feature>
<proteinExistence type="predicted"/>
<dbReference type="PROSITE" id="PS50177">
    <property type="entry name" value="NTF2_DOMAIN"/>
    <property type="match status" value="1"/>
</dbReference>
<dbReference type="InterPro" id="IPR018222">
    <property type="entry name" value="Nuclear_transport_factor_2_euk"/>
</dbReference>
<dbReference type="EMBL" id="QJNU01000589">
    <property type="protein sequence ID" value="RYO93355.1"/>
    <property type="molecule type" value="Genomic_DNA"/>
</dbReference>
<accession>A0A4Q4SYL8</accession>
<dbReference type="OrthoDB" id="25408at2759"/>
<dbReference type="STRING" id="155417.A0A4Q4SYL8"/>
<gene>
    <name evidence="3" type="ORF">DL764_008005</name>
</gene>
<comment type="caution">
    <text evidence="3">The sequence shown here is derived from an EMBL/GenBank/DDBJ whole genome shotgun (WGS) entry which is preliminary data.</text>
</comment>
<dbReference type="Gene3D" id="3.10.450.50">
    <property type="match status" value="1"/>
</dbReference>
<protein>
    <recommendedName>
        <fullName evidence="2">NTF2 domain-containing protein</fullName>
    </recommendedName>
</protein>
<evidence type="ECO:0000313" key="4">
    <source>
        <dbReference type="Proteomes" id="UP000293360"/>
    </source>
</evidence>
<reference evidence="3 4" key="1">
    <citation type="submission" date="2018-06" db="EMBL/GenBank/DDBJ databases">
        <title>Complete Genomes of Monosporascus.</title>
        <authorList>
            <person name="Robinson A.J."/>
            <person name="Natvig D.O."/>
        </authorList>
    </citation>
    <scope>NUCLEOTIDE SEQUENCE [LARGE SCALE GENOMIC DNA]</scope>
    <source>
        <strain evidence="3 4">CBS 110550</strain>
    </source>
</reference>
<feature type="domain" description="NTF2" evidence="2">
    <location>
        <begin position="18"/>
        <end position="217"/>
    </location>
</feature>
<keyword evidence="4" id="KW-1185">Reference proteome</keyword>
<evidence type="ECO:0000313" key="3">
    <source>
        <dbReference type="EMBL" id="RYO93355.1"/>
    </source>
</evidence>
<organism evidence="3 4">
    <name type="scientific">Monosporascus ibericus</name>
    <dbReference type="NCBI Taxonomy" id="155417"/>
    <lineage>
        <taxon>Eukaryota</taxon>
        <taxon>Fungi</taxon>
        <taxon>Dikarya</taxon>
        <taxon>Ascomycota</taxon>
        <taxon>Pezizomycotina</taxon>
        <taxon>Sordariomycetes</taxon>
        <taxon>Xylariomycetidae</taxon>
        <taxon>Xylariales</taxon>
        <taxon>Xylariales incertae sedis</taxon>
        <taxon>Monosporascus</taxon>
    </lineage>
</organism>
<dbReference type="Proteomes" id="UP000293360">
    <property type="component" value="Unassembled WGS sequence"/>
</dbReference>
<dbReference type="SUPFAM" id="SSF54427">
    <property type="entry name" value="NTF2-like"/>
    <property type="match status" value="1"/>
</dbReference>
<dbReference type="AlphaFoldDB" id="A0A4Q4SYL8"/>
<name>A0A4Q4SYL8_9PEZI</name>
<sequence length="218" mass="23657">MAAPLPSMETRARVASEAAQSFVDHYYDALNRRHNLAPFYASTSNRLTAAGVKPDISINGNLCETVADYETLLNKQGSPVHWYVLPTPPVTLGRSSSLVCCKSQRLTCINDIHSFDAHAVNPHYTAGLPSSSSSSSSADPAGGGMNRAERKAVEAGDRVSVAVQVSGTVRYGKAGEEATTERAFTEAWLLVPHWEAWARNAPRGLRRWVAVSQNFRTL</sequence>
<evidence type="ECO:0000259" key="2">
    <source>
        <dbReference type="PROSITE" id="PS50177"/>
    </source>
</evidence>
<evidence type="ECO:0000256" key="1">
    <source>
        <dbReference type="SAM" id="MobiDB-lite"/>
    </source>
</evidence>